<dbReference type="RefSeq" id="XP_040793316.1">
    <property type="nucleotide sequence ID" value="XM_040937537.1"/>
</dbReference>
<dbReference type="EMBL" id="ML976614">
    <property type="protein sequence ID" value="KAF1850753.1"/>
    <property type="molecule type" value="Genomic_DNA"/>
</dbReference>
<sequence length="435" mass="50190">MTNPAPPFRFLDLPREIRDLIYDYALCSFSHYKYTVEQHSRVHVQAPLRRRRFLGTINLLLANRQIHYEAYSYMLKTNLFVRVESRGVNIKYFLHGHAPPIHVLEFYERPDEARLERVNKFPWYAMRVWIRGHYLVSEQRFGKQGYWDIVLLREDLGEFCKRLEIERVPETQSGVRILVEIGPCGEEKTGIKGVLNEGIQKQLLMPVQEGLRGFQDITIKGCTDETLTQKTIQAVEALVYPEPNATMDKLKSQEDASTEAWLQGDHVRGVTLCAAGISTIARLCVLRTALVRFQETVPNFGDSLVRHYFKFHLCMARCLHTSLSAPPPQQIHAKDNIFNICTSIVRILDYLFTIPSKFPIMVSSRAHTHPDQEVASAHYLMAYALRLCDDRYAAVVAGNKALYNIKMAVELYPGNKDYEEEKRVVEDWLDSPSRP</sequence>
<accession>A0A9P4GQH4</accession>
<protein>
    <submittedName>
        <fullName evidence="1">Uncharacterized protein</fullName>
    </submittedName>
</protein>
<evidence type="ECO:0000313" key="2">
    <source>
        <dbReference type="Proteomes" id="UP000800039"/>
    </source>
</evidence>
<dbReference type="PANTHER" id="PTHR42085">
    <property type="entry name" value="F-BOX DOMAIN-CONTAINING PROTEIN"/>
    <property type="match status" value="1"/>
</dbReference>
<evidence type="ECO:0000313" key="1">
    <source>
        <dbReference type="EMBL" id="KAF1850753.1"/>
    </source>
</evidence>
<reference evidence="1" key="1">
    <citation type="submission" date="2020-01" db="EMBL/GenBank/DDBJ databases">
        <authorList>
            <consortium name="DOE Joint Genome Institute"/>
            <person name="Haridas S."/>
            <person name="Albert R."/>
            <person name="Binder M."/>
            <person name="Bloem J."/>
            <person name="Labutti K."/>
            <person name="Salamov A."/>
            <person name="Andreopoulos B."/>
            <person name="Baker S.E."/>
            <person name="Barry K."/>
            <person name="Bills G."/>
            <person name="Bluhm B.H."/>
            <person name="Cannon C."/>
            <person name="Castanera R."/>
            <person name="Culley D.E."/>
            <person name="Daum C."/>
            <person name="Ezra D."/>
            <person name="Gonzalez J.B."/>
            <person name="Henrissat B."/>
            <person name="Kuo A."/>
            <person name="Liang C."/>
            <person name="Lipzen A."/>
            <person name="Lutzoni F."/>
            <person name="Magnuson J."/>
            <person name="Mondo S."/>
            <person name="Nolan M."/>
            <person name="Ohm R."/>
            <person name="Pangilinan J."/>
            <person name="Park H.-J."/>
            <person name="Ramirez L."/>
            <person name="Alfaro M."/>
            <person name="Sun H."/>
            <person name="Tritt A."/>
            <person name="Yoshinaga Y."/>
            <person name="Zwiers L.-H."/>
            <person name="Turgeon B.G."/>
            <person name="Goodwin S.B."/>
            <person name="Spatafora J.W."/>
            <person name="Crous P.W."/>
            <person name="Grigoriev I.V."/>
        </authorList>
    </citation>
    <scope>NUCLEOTIDE SEQUENCE</scope>
    <source>
        <strain evidence="1">CBS 394.84</strain>
    </source>
</reference>
<dbReference type="GeneID" id="63854787"/>
<organism evidence="1 2">
    <name type="scientific">Cucurbitaria berberidis CBS 394.84</name>
    <dbReference type="NCBI Taxonomy" id="1168544"/>
    <lineage>
        <taxon>Eukaryota</taxon>
        <taxon>Fungi</taxon>
        <taxon>Dikarya</taxon>
        <taxon>Ascomycota</taxon>
        <taxon>Pezizomycotina</taxon>
        <taxon>Dothideomycetes</taxon>
        <taxon>Pleosporomycetidae</taxon>
        <taxon>Pleosporales</taxon>
        <taxon>Pleosporineae</taxon>
        <taxon>Cucurbitariaceae</taxon>
        <taxon>Cucurbitaria</taxon>
    </lineage>
</organism>
<proteinExistence type="predicted"/>
<dbReference type="Proteomes" id="UP000800039">
    <property type="component" value="Unassembled WGS sequence"/>
</dbReference>
<dbReference type="OrthoDB" id="5314997at2759"/>
<comment type="caution">
    <text evidence="1">The sequence shown here is derived from an EMBL/GenBank/DDBJ whole genome shotgun (WGS) entry which is preliminary data.</text>
</comment>
<keyword evidence="2" id="KW-1185">Reference proteome</keyword>
<gene>
    <name evidence="1" type="ORF">K460DRAFT_412405</name>
</gene>
<dbReference type="PANTHER" id="PTHR42085:SF2">
    <property type="entry name" value="F-BOX DOMAIN-CONTAINING PROTEIN"/>
    <property type="match status" value="1"/>
</dbReference>
<dbReference type="InterPro" id="IPR038883">
    <property type="entry name" value="AN11006-like"/>
</dbReference>
<name>A0A9P4GQH4_9PLEO</name>
<dbReference type="AlphaFoldDB" id="A0A9P4GQH4"/>